<dbReference type="Proteomes" id="UP000562464">
    <property type="component" value="Unassembled WGS sequence"/>
</dbReference>
<dbReference type="NCBIfam" id="TIGR00044">
    <property type="entry name" value="YggS family pyridoxal phosphate-dependent enzyme"/>
    <property type="match status" value="1"/>
</dbReference>
<dbReference type="InterPro" id="IPR029066">
    <property type="entry name" value="PLP-binding_barrel"/>
</dbReference>
<dbReference type="Gene3D" id="3.20.20.10">
    <property type="entry name" value="Alanine racemase"/>
    <property type="match status" value="1"/>
</dbReference>
<organism evidence="6 7">
    <name type="scientific">Lactovum miscens</name>
    <dbReference type="NCBI Taxonomy" id="190387"/>
    <lineage>
        <taxon>Bacteria</taxon>
        <taxon>Bacillati</taxon>
        <taxon>Bacillota</taxon>
        <taxon>Bacilli</taxon>
        <taxon>Lactobacillales</taxon>
        <taxon>Streptococcaceae</taxon>
        <taxon>Lactovum</taxon>
    </lineage>
</organism>
<evidence type="ECO:0000256" key="2">
    <source>
        <dbReference type="HAMAP-Rule" id="MF_02087"/>
    </source>
</evidence>
<dbReference type="GO" id="GO:0030170">
    <property type="term" value="F:pyridoxal phosphate binding"/>
    <property type="evidence" value="ECO:0007669"/>
    <property type="project" value="UniProtKB-UniRule"/>
</dbReference>
<proteinExistence type="inferred from homology"/>
<dbReference type="AlphaFoldDB" id="A0A841C6V1"/>
<feature type="modified residue" description="N6-(pyridoxal phosphate)lysine" evidence="2 3">
    <location>
        <position position="35"/>
    </location>
</feature>
<protein>
    <recommendedName>
        <fullName evidence="2">Pyridoxal phosphate homeostasis protein</fullName>
        <shortName evidence="2">PLP homeostasis protein</shortName>
    </recommendedName>
</protein>
<keyword evidence="1 2" id="KW-0663">Pyridoxal phosphate</keyword>
<dbReference type="InterPro" id="IPR001608">
    <property type="entry name" value="Ala_racemase_N"/>
</dbReference>
<dbReference type="PANTHER" id="PTHR10146">
    <property type="entry name" value="PROLINE SYNTHETASE CO-TRANSCRIBED BACTERIAL HOMOLOG PROTEIN"/>
    <property type="match status" value="1"/>
</dbReference>
<dbReference type="RefSeq" id="WP_183540677.1">
    <property type="nucleotide sequence ID" value="NZ_DASWOY010000021.1"/>
</dbReference>
<dbReference type="HAMAP" id="MF_02087">
    <property type="entry name" value="PLP_homeostasis"/>
    <property type="match status" value="1"/>
</dbReference>
<comment type="caution">
    <text evidence="6">The sequence shown here is derived from an EMBL/GenBank/DDBJ whole genome shotgun (WGS) entry which is preliminary data.</text>
</comment>
<comment type="function">
    <text evidence="2">Pyridoxal 5'-phosphate (PLP)-binding protein, which is involved in PLP homeostasis.</text>
</comment>
<dbReference type="CDD" id="cd00635">
    <property type="entry name" value="PLPDE_III_YBL036c_like"/>
    <property type="match status" value="1"/>
</dbReference>
<evidence type="ECO:0000256" key="4">
    <source>
        <dbReference type="RuleBase" id="RU004514"/>
    </source>
</evidence>
<dbReference type="SUPFAM" id="SSF51419">
    <property type="entry name" value="PLP-binding barrel"/>
    <property type="match status" value="1"/>
</dbReference>
<evidence type="ECO:0000256" key="3">
    <source>
        <dbReference type="PIRSR" id="PIRSR004848-1"/>
    </source>
</evidence>
<evidence type="ECO:0000313" key="7">
    <source>
        <dbReference type="Proteomes" id="UP000562464"/>
    </source>
</evidence>
<evidence type="ECO:0000259" key="5">
    <source>
        <dbReference type="Pfam" id="PF01168"/>
    </source>
</evidence>
<accession>A0A841C6V1</accession>
<comment type="similarity">
    <text evidence="2 4">Belongs to the pyridoxal phosphate-binding protein YggS/PROSC family.</text>
</comment>
<dbReference type="PIRSF" id="PIRSF004848">
    <property type="entry name" value="YBL036c_PLPDEIII"/>
    <property type="match status" value="1"/>
</dbReference>
<keyword evidence="7" id="KW-1185">Reference proteome</keyword>
<name>A0A841C6V1_9LACT</name>
<reference evidence="6 7" key="1">
    <citation type="submission" date="2020-08" db="EMBL/GenBank/DDBJ databases">
        <title>Genomic Encyclopedia of Type Strains, Phase IV (KMG-IV): sequencing the most valuable type-strain genomes for metagenomic binning, comparative biology and taxonomic classification.</title>
        <authorList>
            <person name="Goeker M."/>
        </authorList>
    </citation>
    <scope>NUCLEOTIDE SEQUENCE [LARGE SCALE GENOMIC DNA]</scope>
    <source>
        <strain evidence="6 7">DSM 14925</strain>
    </source>
</reference>
<evidence type="ECO:0000313" key="6">
    <source>
        <dbReference type="EMBL" id="MBB5888533.1"/>
    </source>
</evidence>
<feature type="domain" description="Alanine racemase N-terminal" evidence="5">
    <location>
        <begin position="29"/>
        <end position="221"/>
    </location>
</feature>
<dbReference type="Pfam" id="PF01168">
    <property type="entry name" value="Ala_racemase_N"/>
    <property type="match status" value="1"/>
</dbReference>
<gene>
    <name evidence="6" type="ORF">HNQ37_001434</name>
</gene>
<dbReference type="PANTHER" id="PTHR10146:SF14">
    <property type="entry name" value="PYRIDOXAL PHOSPHATE HOMEOSTASIS PROTEIN"/>
    <property type="match status" value="1"/>
</dbReference>
<sequence length="225" mass="25432">MPINENVRDVIESVHEAEVASGREIGTVKIIAVTKYRDSDFARNFPRNGLFDLAENRVDKLLEKQEALTDLTNLHWHLIGNLQRRKVRTIINSIDYFHALDSIQLAEEISKRAEHPIKCLLEVNISREDSKHGFSASNVLEAVRVISTLSNVEIIGLMAMAPIDADEHQLHQIFGATKKLQEEIKAMNLEHILCTELSMGMSRDYKIAIQEGATMVRIGSSFLED</sequence>
<dbReference type="EMBL" id="JACHHV010000029">
    <property type="protein sequence ID" value="MBB5888533.1"/>
    <property type="molecule type" value="Genomic_DNA"/>
</dbReference>
<dbReference type="InterPro" id="IPR011078">
    <property type="entry name" value="PyrdxlP_homeostasis"/>
</dbReference>
<evidence type="ECO:0000256" key="1">
    <source>
        <dbReference type="ARBA" id="ARBA00022898"/>
    </source>
</evidence>
<comment type="cofactor">
    <cofactor evidence="3">
        <name>pyridoxal 5'-phosphate</name>
        <dbReference type="ChEBI" id="CHEBI:597326"/>
    </cofactor>
</comment>